<accession>E3IWC9</accession>
<dbReference type="GO" id="GO:0016491">
    <property type="term" value="F:oxidoreductase activity"/>
    <property type="evidence" value="ECO:0007669"/>
    <property type="project" value="InterPro"/>
</dbReference>
<dbReference type="RefSeq" id="WP_013423231.1">
    <property type="nucleotide sequence ID" value="NC_014666.1"/>
</dbReference>
<reference evidence="3 4" key="1">
    <citation type="submission" date="2010-10" db="EMBL/GenBank/DDBJ databases">
        <title>Complete sequence of Frankia sp. EuI1c.</title>
        <authorList>
            <consortium name="US DOE Joint Genome Institute"/>
            <person name="Lucas S."/>
            <person name="Copeland A."/>
            <person name="Lapidus A."/>
            <person name="Cheng J.-F."/>
            <person name="Bruce D."/>
            <person name="Goodwin L."/>
            <person name="Pitluck S."/>
            <person name="Chertkov O."/>
            <person name="Detter J.C."/>
            <person name="Han C."/>
            <person name="Tapia R."/>
            <person name="Land M."/>
            <person name="Hauser L."/>
            <person name="Jeffries C."/>
            <person name="Kyrpides N."/>
            <person name="Ivanova N."/>
            <person name="Mikhailova N."/>
            <person name="Beauchemin N."/>
            <person name="Sen A."/>
            <person name="Sur S.A."/>
            <person name="Gtari M."/>
            <person name="Wall L."/>
            <person name="Tisa L."/>
            <person name="Woyke T."/>
        </authorList>
    </citation>
    <scope>NUCLEOTIDE SEQUENCE [LARGE SCALE GENOMIC DNA]</scope>
    <source>
        <strain evidence="4">DSM 45817 / CECT 9037 / EuI1c</strain>
    </source>
</reference>
<dbReference type="Pfam" id="PF09995">
    <property type="entry name" value="MPAB_Lcp_cat"/>
    <property type="match status" value="1"/>
</dbReference>
<name>E3IWC9_PSEI1</name>
<dbReference type="PANTHER" id="PTHR36151:SF3">
    <property type="entry name" value="ER-BOUND OXYGENASE MPAB_MPAB'_RUBBER OXYGENASE CATALYTIC DOMAIN-CONTAINING PROTEIN"/>
    <property type="match status" value="1"/>
</dbReference>
<dbReference type="eggNOG" id="COG3662">
    <property type="taxonomic scope" value="Bacteria"/>
</dbReference>
<evidence type="ECO:0000313" key="4">
    <source>
        <dbReference type="Proteomes" id="UP000002484"/>
    </source>
</evidence>
<organism evidence="3 4">
    <name type="scientific">Pseudofrankia inefficax (strain DSM 45817 / CECT 9037 / DDB 130130 / EuI1c)</name>
    <name type="common">Frankia inefficax</name>
    <dbReference type="NCBI Taxonomy" id="298654"/>
    <lineage>
        <taxon>Bacteria</taxon>
        <taxon>Bacillati</taxon>
        <taxon>Actinomycetota</taxon>
        <taxon>Actinomycetes</taxon>
        <taxon>Frankiales</taxon>
        <taxon>Frankiaceae</taxon>
        <taxon>Pseudofrankia</taxon>
    </lineage>
</organism>
<dbReference type="Proteomes" id="UP000002484">
    <property type="component" value="Chromosome"/>
</dbReference>
<keyword evidence="4" id="KW-1185">Reference proteome</keyword>
<dbReference type="HOGENOM" id="CLU_059206_3_0_11"/>
<sequence>MTTAPARGTREIPLPRATPTGPAALRPAAEPAAQVDLRDFLDGAGAFLAGLANVVMQLSWAPVGHGVVESRTPGGQLTRHPAKRGRTTLTYIAVAWLGTDDERARYREAVNASHREVRSTATSPVEYNAFRQDLQLWVAACMYRGLTDFYTRAYGPLEPAVADTVYRHAARFGTTLQVRGDLWPADLAAFEEYWDRAQAQVAVDPVVRAYLLGLVSRRALRFPFNLPPRRPLEFITTGFLPPRFRAELGLRWSAGDEARFDRMLRRLGAVSRRLPRHVRLFPFNLLLLDLRRRIRRGLPLV</sequence>
<dbReference type="InParanoid" id="E3IWC9"/>
<dbReference type="EMBL" id="CP002299">
    <property type="protein sequence ID" value="ADP80112.1"/>
    <property type="molecule type" value="Genomic_DNA"/>
</dbReference>
<evidence type="ECO:0000313" key="3">
    <source>
        <dbReference type="EMBL" id="ADP80112.1"/>
    </source>
</evidence>
<evidence type="ECO:0000256" key="1">
    <source>
        <dbReference type="SAM" id="MobiDB-lite"/>
    </source>
</evidence>
<feature type="region of interest" description="Disordered" evidence="1">
    <location>
        <begin position="1"/>
        <end position="29"/>
    </location>
</feature>
<dbReference type="AlphaFoldDB" id="E3IWC9"/>
<protein>
    <recommendedName>
        <fullName evidence="2">ER-bound oxygenase mpaB/mpaB'/Rubber oxygenase catalytic domain-containing protein</fullName>
    </recommendedName>
</protein>
<gene>
    <name evidence="3" type="ordered locus">FraEuI1c_2062</name>
</gene>
<dbReference type="InterPro" id="IPR018713">
    <property type="entry name" value="MPAB/Lcp_cat_dom"/>
</dbReference>
<proteinExistence type="predicted"/>
<evidence type="ECO:0000259" key="2">
    <source>
        <dbReference type="Pfam" id="PF09995"/>
    </source>
</evidence>
<dbReference type="PANTHER" id="PTHR36151">
    <property type="entry name" value="BLR2777 PROTEIN"/>
    <property type="match status" value="1"/>
</dbReference>
<feature type="domain" description="ER-bound oxygenase mpaB/mpaB'/Rubber oxygenase catalytic" evidence="2">
    <location>
        <begin position="38"/>
        <end position="267"/>
    </location>
</feature>
<dbReference type="KEGG" id="fri:FraEuI1c_2062"/>
<dbReference type="STRING" id="298654.FraEuI1c_2062"/>